<proteinExistence type="predicted"/>
<dbReference type="PANTHER" id="PTHR47506">
    <property type="entry name" value="TRANSCRIPTIONAL REGULATORY PROTEIN"/>
    <property type="match status" value="1"/>
</dbReference>
<dbReference type="InterPro" id="IPR001647">
    <property type="entry name" value="HTH_TetR"/>
</dbReference>
<evidence type="ECO:0000313" key="6">
    <source>
        <dbReference type="EMBL" id="MBJ3775308.1"/>
    </source>
</evidence>
<dbReference type="Pfam" id="PF16925">
    <property type="entry name" value="TetR_C_13"/>
    <property type="match status" value="1"/>
</dbReference>
<dbReference type="PRINTS" id="PR00455">
    <property type="entry name" value="HTHTETR"/>
</dbReference>
<keyword evidence="7" id="KW-1185">Reference proteome</keyword>
<dbReference type="PANTHER" id="PTHR47506:SF6">
    <property type="entry name" value="HTH-TYPE TRANSCRIPTIONAL REPRESSOR NEMR"/>
    <property type="match status" value="1"/>
</dbReference>
<dbReference type="InterPro" id="IPR011075">
    <property type="entry name" value="TetR_C"/>
</dbReference>
<evidence type="ECO:0000259" key="5">
    <source>
        <dbReference type="PROSITE" id="PS50977"/>
    </source>
</evidence>
<evidence type="ECO:0000313" key="7">
    <source>
        <dbReference type="Proteomes" id="UP000609531"/>
    </source>
</evidence>
<sequence length="179" mass="19500">MDIKTHIISRAEPVFDENGFAATGMDRLTQAAQVSSRTLYKHLGGKTELICAVLDARRQRFFDQLDVDSVDALFAALETWARTEGARGCFFLRAQGEMGGREPAVAAQVSNYRRELHERIARVLANDLGEAADGDLLDQILVLFEGATSMASYRGPAAFAAARSAAARLLNRTTGHANQ</sequence>
<dbReference type="SUPFAM" id="SSF48498">
    <property type="entry name" value="Tetracyclin repressor-like, C-terminal domain"/>
    <property type="match status" value="1"/>
</dbReference>
<dbReference type="InterPro" id="IPR036271">
    <property type="entry name" value="Tet_transcr_reg_TetR-rel_C_sf"/>
</dbReference>
<keyword evidence="1" id="KW-0805">Transcription regulation</keyword>
<protein>
    <submittedName>
        <fullName evidence="6">TetR/AcrR family transcriptional regulator</fullName>
    </submittedName>
</protein>
<dbReference type="PROSITE" id="PS50977">
    <property type="entry name" value="HTH_TETR_2"/>
    <property type="match status" value="1"/>
</dbReference>
<comment type="caution">
    <text evidence="6">The sequence shown here is derived from an EMBL/GenBank/DDBJ whole genome shotgun (WGS) entry which is preliminary data.</text>
</comment>
<dbReference type="RefSeq" id="WP_198881177.1">
    <property type="nucleotide sequence ID" value="NZ_JAEKJA010000003.1"/>
</dbReference>
<keyword evidence="3" id="KW-0804">Transcription</keyword>
<feature type="domain" description="HTH tetR-type" evidence="5">
    <location>
        <begin position="1"/>
        <end position="61"/>
    </location>
</feature>
<gene>
    <name evidence="6" type="ORF">JCR33_06400</name>
</gene>
<dbReference type="InterPro" id="IPR009057">
    <property type="entry name" value="Homeodomain-like_sf"/>
</dbReference>
<evidence type="ECO:0000256" key="1">
    <source>
        <dbReference type="ARBA" id="ARBA00023015"/>
    </source>
</evidence>
<dbReference type="AlphaFoldDB" id="A0A934IEZ7"/>
<evidence type="ECO:0000256" key="4">
    <source>
        <dbReference type="PROSITE-ProRule" id="PRU00335"/>
    </source>
</evidence>
<dbReference type="Pfam" id="PF00440">
    <property type="entry name" value="TetR_N"/>
    <property type="match status" value="1"/>
</dbReference>
<feature type="DNA-binding region" description="H-T-H motif" evidence="4">
    <location>
        <begin position="24"/>
        <end position="43"/>
    </location>
</feature>
<dbReference type="Proteomes" id="UP000609531">
    <property type="component" value="Unassembled WGS sequence"/>
</dbReference>
<evidence type="ECO:0000256" key="2">
    <source>
        <dbReference type="ARBA" id="ARBA00023125"/>
    </source>
</evidence>
<organism evidence="6 7">
    <name type="scientific">Acuticoccus mangrovi</name>
    <dbReference type="NCBI Taxonomy" id="2796142"/>
    <lineage>
        <taxon>Bacteria</taxon>
        <taxon>Pseudomonadati</taxon>
        <taxon>Pseudomonadota</taxon>
        <taxon>Alphaproteobacteria</taxon>
        <taxon>Hyphomicrobiales</taxon>
        <taxon>Amorphaceae</taxon>
        <taxon>Acuticoccus</taxon>
    </lineage>
</organism>
<dbReference type="GO" id="GO:0003677">
    <property type="term" value="F:DNA binding"/>
    <property type="evidence" value="ECO:0007669"/>
    <property type="project" value="UniProtKB-UniRule"/>
</dbReference>
<dbReference type="SUPFAM" id="SSF46689">
    <property type="entry name" value="Homeodomain-like"/>
    <property type="match status" value="1"/>
</dbReference>
<name>A0A934IEZ7_9HYPH</name>
<accession>A0A934IEZ7</accession>
<evidence type="ECO:0000256" key="3">
    <source>
        <dbReference type="ARBA" id="ARBA00023163"/>
    </source>
</evidence>
<dbReference type="Gene3D" id="1.10.357.10">
    <property type="entry name" value="Tetracycline Repressor, domain 2"/>
    <property type="match status" value="1"/>
</dbReference>
<keyword evidence="2 4" id="KW-0238">DNA-binding</keyword>
<reference evidence="6" key="1">
    <citation type="submission" date="2020-12" db="EMBL/GenBank/DDBJ databases">
        <title>Bacterial taxonomy.</title>
        <authorList>
            <person name="Pan X."/>
        </authorList>
    </citation>
    <scope>NUCLEOTIDE SEQUENCE</scope>
    <source>
        <strain evidence="6">B2012</strain>
    </source>
</reference>
<dbReference type="EMBL" id="JAEKJA010000003">
    <property type="protein sequence ID" value="MBJ3775308.1"/>
    <property type="molecule type" value="Genomic_DNA"/>
</dbReference>